<keyword evidence="8 9" id="KW-0464">Manganese</keyword>
<keyword evidence="12" id="KW-1185">Reference proteome</keyword>
<keyword evidence="6 9" id="KW-0411">Iron-sulfur</keyword>
<evidence type="ECO:0000256" key="1">
    <source>
        <dbReference type="ARBA" id="ARBA00022722"/>
    </source>
</evidence>
<dbReference type="GO" id="GO:0004527">
    <property type="term" value="F:exonuclease activity"/>
    <property type="evidence" value="ECO:0007669"/>
    <property type="project" value="UniProtKB-KW"/>
</dbReference>
<name>A0A3N5ATM3_9THEO</name>
<comment type="caution">
    <text evidence="11">The sequence shown here is derived from an EMBL/GenBank/DDBJ whole genome shotgun (WGS) entry which is preliminary data.</text>
</comment>
<comment type="cofactor">
    <cofactor evidence="9">
        <name>Mg(2+)</name>
        <dbReference type="ChEBI" id="CHEBI:18420"/>
    </cofactor>
    <cofactor evidence="9">
        <name>Mn(2+)</name>
        <dbReference type="ChEBI" id="CHEBI:29035"/>
    </cofactor>
    <text evidence="9">Mg(2+) or Mn(2+) required for ssDNA cleavage activity.</text>
</comment>
<evidence type="ECO:0000256" key="8">
    <source>
        <dbReference type="ARBA" id="ARBA00023211"/>
    </source>
</evidence>
<dbReference type="InterPro" id="IPR013343">
    <property type="entry name" value="CRISPR-assoc_prot_Cas4"/>
</dbReference>
<evidence type="ECO:0000313" key="12">
    <source>
        <dbReference type="Proteomes" id="UP000282654"/>
    </source>
</evidence>
<evidence type="ECO:0000313" key="11">
    <source>
        <dbReference type="EMBL" id="RPF46990.1"/>
    </source>
</evidence>
<dbReference type="Proteomes" id="UP000282654">
    <property type="component" value="Unassembled WGS sequence"/>
</dbReference>
<protein>
    <recommendedName>
        <fullName evidence="9">CRISPR-associated exonuclease Cas4</fullName>
        <ecNumber evidence="9">3.1.12.1</ecNumber>
    </recommendedName>
</protein>
<dbReference type="PANTHER" id="PTHR37168:SF2">
    <property type="entry name" value="CRISPR-ASSOCIATED EXONUCLEASE CAS4"/>
    <property type="match status" value="1"/>
</dbReference>
<dbReference type="Gene3D" id="3.90.320.10">
    <property type="match status" value="1"/>
</dbReference>
<dbReference type="PANTHER" id="PTHR37168">
    <property type="entry name" value="CRISPR-ASSOCIATED EXONUCLEASE CAS4"/>
    <property type="match status" value="1"/>
</dbReference>
<keyword evidence="4 9" id="KW-0269">Exonuclease</keyword>
<dbReference type="GO" id="GO:0046872">
    <property type="term" value="F:metal ion binding"/>
    <property type="evidence" value="ECO:0007669"/>
    <property type="project" value="UniProtKB-KW"/>
</dbReference>
<dbReference type="AlphaFoldDB" id="A0A3N5ATM3"/>
<keyword evidence="1 9" id="KW-0540">Nuclease</keyword>
<keyword evidence="5 9" id="KW-0408">Iron</keyword>
<keyword evidence="2 9" id="KW-0479">Metal-binding</keyword>
<dbReference type="InterPro" id="IPR011604">
    <property type="entry name" value="PDDEXK-like_dom_sf"/>
</dbReference>
<reference evidence="11 12" key="1">
    <citation type="submission" date="2018-11" db="EMBL/GenBank/DDBJ databases">
        <title>Genomic Encyclopedia of Type Strains, Phase IV (KMG-IV): sequencing the most valuable type-strain genomes for metagenomic binning, comparative biology and taxonomic classification.</title>
        <authorList>
            <person name="Goeker M."/>
        </authorList>
    </citation>
    <scope>NUCLEOTIDE SEQUENCE [LARGE SCALE GENOMIC DNA]</scope>
    <source>
        <strain evidence="11 12">DSM 102936</strain>
    </source>
</reference>
<evidence type="ECO:0000256" key="2">
    <source>
        <dbReference type="ARBA" id="ARBA00022723"/>
    </source>
</evidence>
<dbReference type="OrthoDB" id="9794720at2"/>
<keyword evidence="7 9" id="KW-0051">Antiviral defense</keyword>
<comment type="function">
    <text evidence="9">CRISPR (clustered regularly interspaced short palindromic repeat) is an adaptive immune system that provides protection against mobile genetic elements (viruses, transposable elements and conjugative plasmids). CRISPR clusters contain sequences complementary to antecedent mobile elements and target invading nucleic acids. CRISPR clusters are transcribed and processed into CRISPR RNA (crRNA).</text>
</comment>
<evidence type="ECO:0000256" key="3">
    <source>
        <dbReference type="ARBA" id="ARBA00022801"/>
    </source>
</evidence>
<feature type="domain" description="DUF83" evidence="10">
    <location>
        <begin position="21"/>
        <end position="179"/>
    </location>
</feature>
<dbReference type="EMBL" id="RKRE01000002">
    <property type="protein sequence ID" value="RPF46990.1"/>
    <property type="molecule type" value="Genomic_DNA"/>
</dbReference>
<dbReference type="GO" id="GO:0051536">
    <property type="term" value="F:iron-sulfur cluster binding"/>
    <property type="evidence" value="ECO:0007669"/>
    <property type="project" value="UniProtKB-KW"/>
</dbReference>
<dbReference type="Pfam" id="PF01930">
    <property type="entry name" value="Cas_Cas4"/>
    <property type="match status" value="1"/>
</dbReference>
<evidence type="ECO:0000256" key="6">
    <source>
        <dbReference type="ARBA" id="ARBA00023014"/>
    </source>
</evidence>
<comment type="cofactor">
    <cofactor evidence="9">
        <name>iron-sulfur cluster</name>
        <dbReference type="ChEBI" id="CHEBI:30408"/>
    </cofactor>
</comment>
<proteinExistence type="inferred from homology"/>
<evidence type="ECO:0000256" key="7">
    <source>
        <dbReference type="ARBA" id="ARBA00023118"/>
    </source>
</evidence>
<dbReference type="InterPro" id="IPR022765">
    <property type="entry name" value="Dna2/Cas4_DUF83"/>
</dbReference>
<evidence type="ECO:0000256" key="5">
    <source>
        <dbReference type="ARBA" id="ARBA00023004"/>
    </source>
</evidence>
<organism evidence="11 12">
    <name type="scientific">Thermodesulfitimonas autotrophica</name>
    <dbReference type="NCBI Taxonomy" id="1894989"/>
    <lineage>
        <taxon>Bacteria</taxon>
        <taxon>Bacillati</taxon>
        <taxon>Bacillota</taxon>
        <taxon>Clostridia</taxon>
        <taxon>Thermoanaerobacterales</taxon>
        <taxon>Thermoanaerobacteraceae</taxon>
        <taxon>Thermodesulfitimonas</taxon>
    </lineage>
</organism>
<accession>A0A3N5ATM3</accession>
<evidence type="ECO:0000256" key="4">
    <source>
        <dbReference type="ARBA" id="ARBA00022839"/>
    </source>
</evidence>
<dbReference type="NCBIfam" id="TIGR00372">
    <property type="entry name" value="cas4"/>
    <property type="match status" value="1"/>
</dbReference>
<keyword evidence="3 9" id="KW-0378">Hydrolase</keyword>
<dbReference type="RefSeq" id="WP_123929592.1">
    <property type="nucleotide sequence ID" value="NZ_RKRE01000002.1"/>
</dbReference>
<evidence type="ECO:0000259" key="10">
    <source>
        <dbReference type="Pfam" id="PF01930"/>
    </source>
</evidence>
<evidence type="ECO:0000256" key="9">
    <source>
        <dbReference type="RuleBase" id="RU365022"/>
    </source>
</evidence>
<dbReference type="EC" id="3.1.12.1" evidence="9"/>
<gene>
    <name evidence="11" type="ORF">EDD75_1257</name>
</gene>
<sequence>MAEKELPDVENAASTGLQVIGSFIQAYMVCPRQAWLMSRQICPDEDHIYLQLGRLIQRQSYSRERKEIHLGHLALDLVRRDGQNLVVAEVKKSSRASAAARMQLAFYLYELRQMGLEAQGELLFPEERRRERLVLDESLAAEVAALKQRIQTLLRQPAPPPPARIQFCTRCAYSDFCWA</sequence>
<dbReference type="GO" id="GO:0051607">
    <property type="term" value="P:defense response to virus"/>
    <property type="evidence" value="ECO:0007669"/>
    <property type="project" value="UniProtKB-KW"/>
</dbReference>
<comment type="similarity">
    <text evidence="9">Belongs to the CRISPR-associated exonuclease Cas4 family.</text>
</comment>